<protein>
    <recommendedName>
        <fullName evidence="6">Pentatricopeptide repeat-containing protein</fullName>
    </recommendedName>
</protein>
<dbReference type="Pfam" id="PF13041">
    <property type="entry name" value="PPR_2"/>
    <property type="match status" value="1"/>
</dbReference>
<dbReference type="PANTHER" id="PTHR46128:SF211">
    <property type="entry name" value="PENTACOTRIPEPTIDE-REPEAT REGION OF PRORP DOMAIN-CONTAINING PROTEIN"/>
    <property type="match status" value="1"/>
</dbReference>
<dbReference type="Pfam" id="PF01535">
    <property type="entry name" value="PPR"/>
    <property type="match status" value="2"/>
</dbReference>
<evidence type="ECO:0008006" key="6">
    <source>
        <dbReference type="Google" id="ProtNLM"/>
    </source>
</evidence>
<dbReference type="EMBL" id="LR862149">
    <property type="protein sequence ID" value="CAD1831361.1"/>
    <property type="molecule type" value="Genomic_DNA"/>
</dbReference>
<dbReference type="InterPro" id="IPR050872">
    <property type="entry name" value="PPR_P_subfamily"/>
</dbReference>
<proteinExistence type="inferred from homology"/>
<dbReference type="PANTHER" id="PTHR46128">
    <property type="entry name" value="MITOCHONDRIAL GROUP I INTRON SPLICING FACTOR CCM1"/>
    <property type="match status" value="1"/>
</dbReference>
<reference evidence="5" key="1">
    <citation type="submission" date="2020-07" db="EMBL/GenBank/DDBJ databases">
        <authorList>
            <person name="Lin J."/>
        </authorList>
    </citation>
    <scope>NUCLEOTIDE SEQUENCE</scope>
</reference>
<dbReference type="NCBIfam" id="TIGR00756">
    <property type="entry name" value="PPR"/>
    <property type="match status" value="3"/>
</dbReference>
<dbReference type="InterPro" id="IPR011990">
    <property type="entry name" value="TPR-like_helical_dom_sf"/>
</dbReference>
<dbReference type="InterPro" id="IPR002885">
    <property type="entry name" value="PPR_rpt"/>
</dbReference>
<dbReference type="PROSITE" id="PS51375">
    <property type="entry name" value="PPR"/>
    <property type="match status" value="3"/>
</dbReference>
<keyword evidence="3" id="KW-0809">Transit peptide</keyword>
<dbReference type="AlphaFoldDB" id="A0A6V7PKK3"/>
<feature type="repeat" description="PPR" evidence="4">
    <location>
        <begin position="29"/>
        <end position="63"/>
    </location>
</feature>
<sequence length="184" mass="20939">MPNLFTHRSILSGLCKKGMLVEARWLEPTIVTCNSLIYAFCKVGNLTMAESFFKTFELKRLVPTVVTYTILMDAFCEAGNFDSMLKLFDEMVGMPYKAILLFDRLINAGFKVSIKDFSSAINRLCKVYYLDEAKMLFKMMICFGIRPDQKLAAVMCNALNKKNDFCSLYVLQALIVKGVYCLGY</sequence>
<feature type="repeat" description="PPR" evidence="4">
    <location>
        <begin position="64"/>
        <end position="98"/>
    </location>
</feature>
<dbReference type="Gene3D" id="1.25.40.10">
    <property type="entry name" value="Tetratricopeptide repeat domain"/>
    <property type="match status" value="2"/>
</dbReference>
<evidence type="ECO:0000256" key="3">
    <source>
        <dbReference type="ARBA" id="ARBA00022946"/>
    </source>
</evidence>
<evidence type="ECO:0000313" key="5">
    <source>
        <dbReference type="EMBL" id="CAD1831361.1"/>
    </source>
</evidence>
<comment type="similarity">
    <text evidence="1">Belongs to the PPR family. P subfamily.</text>
</comment>
<organism evidence="5">
    <name type="scientific">Ananas comosus var. bracteatus</name>
    <name type="common">red pineapple</name>
    <dbReference type="NCBI Taxonomy" id="296719"/>
    <lineage>
        <taxon>Eukaryota</taxon>
        <taxon>Viridiplantae</taxon>
        <taxon>Streptophyta</taxon>
        <taxon>Embryophyta</taxon>
        <taxon>Tracheophyta</taxon>
        <taxon>Spermatophyta</taxon>
        <taxon>Magnoliopsida</taxon>
        <taxon>Liliopsida</taxon>
        <taxon>Poales</taxon>
        <taxon>Bromeliaceae</taxon>
        <taxon>Bromelioideae</taxon>
        <taxon>Ananas</taxon>
    </lineage>
</organism>
<feature type="repeat" description="PPR" evidence="4">
    <location>
        <begin position="113"/>
        <end position="147"/>
    </location>
</feature>
<evidence type="ECO:0000256" key="4">
    <source>
        <dbReference type="PROSITE-ProRule" id="PRU00708"/>
    </source>
</evidence>
<gene>
    <name evidence="5" type="ORF">CB5_LOCUS14572</name>
</gene>
<evidence type="ECO:0000256" key="1">
    <source>
        <dbReference type="ARBA" id="ARBA00007626"/>
    </source>
</evidence>
<accession>A0A6V7PKK3</accession>
<keyword evidence="2" id="KW-0677">Repeat</keyword>
<evidence type="ECO:0000256" key="2">
    <source>
        <dbReference type="ARBA" id="ARBA00022737"/>
    </source>
</evidence>
<name>A0A6V7PKK3_ANACO</name>